<evidence type="ECO:0000256" key="3">
    <source>
        <dbReference type="SAM" id="Phobius"/>
    </source>
</evidence>
<accession>A0A8B7ZMV9</accession>
<evidence type="ECO:0000256" key="1">
    <source>
        <dbReference type="PROSITE-ProRule" id="PRU00446"/>
    </source>
</evidence>
<feature type="compositionally biased region" description="Low complexity" evidence="2">
    <location>
        <begin position="653"/>
        <end position="662"/>
    </location>
</feature>
<dbReference type="PROSITE" id="PS51132">
    <property type="entry name" value="OLF"/>
    <property type="match status" value="1"/>
</dbReference>
<dbReference type="InterPro" id="IPR008160">
    <property type="entry name" value="Collagen"/>
</dbReference>
<feature type="compositionally biased region" description="Low complexity" evidence="2">
    <location>
        <begin position="178"/>
        <end position="203"/>
    </location>
</feature>
<dbReference type="OrthoDB" id="8626508at2759"/>
<evidence type="ECO:0000313" key="6">
    <source>
        <dbReference type="RefSeq" id="XP_022104701.1"/>
    </source>
</evidence>
<gene>
    <name evidence="6" type="primary">LOC110986800</name>
</gene>
<organism evidence="5 6">
    <name type="scientific">Acanthaster planci</name>
    <name type="common">Crown-of-thorns starfish</name>
    <dbReference type="NCBI Taxonomy" id="133434"/>
    <lineage>
        <taxon>Eukaryota</taxon>
        <taxon>Metazoa</taxon>
        <taxon>Echinodermata</taxon>
        <taxon>Eleutherozoa</taxon>
        <taxon>Asterozoa</taxon>
        <taxon>Asteroidea</taxon>
        <taxon>Valvatacea</taxon>
        <taxon>Valvatida</taxon>
        <taxon>Acanthasteridae</taxon>
        <taxon>Acanthaster</taxon>
    </lineage>
</organism>
<reference evidence="6" key="1">
    <citation type="submission" date="2025-08" db="UniProtKB">
        <authorList>
            <consortium name="RefSeq"/>
        </authorList>
    </citation>
    <scope>IDENTIFICATION</scope>
</reference>
<feature type="compositionally biased region" description="Basic and acidic residues" evidence="2">
    <location>
        <begin position="511"/>
        <end position="529"/>
    </location>
</feature>
<dbReference type="AlphaFoldDB" id="A0A8B7ZMV9"/>
<feature type="compositionally biased region" description="Basic and acidic residues" evidence="2">
    <location>
        <begin position="376"/>
        <end position="385"/>
    </location>
</feature>
<feature type="region of interest" description="Disordered" evidence="2">
    <location>
        <begin position="69"/>
        <end position="138"/>
    </location>
</feature>
<protein>
    <submittedName>
        <fullName evidence="6">Collagen alpha-1(I) chain-like</fullName>
    </submittedName>
</protein>
<comment type="caution">
    <text evidence="1">Lacks conserved residue(s) required for the propagation of feature annotation.</text>
</comment>
<sequence length="1060" mass="109411">MAGDKAGDGVHTRHVKILYFGLALLSIFTLACFVVTYVFVTQLRTELGQKCSCPDGEMLFDITVLPSSGSTGDSARGPGHNDRGGIQAAEHQHRRRHHHESQVRAELELSAPGERGTDDLRGLNRVRRGVTQGDEDPNSFRATSIEAYARLPITISIDSITAFCNKTISKCPPGPQGPAGKQGSPGPQGPPGKQGAEGPMGEPGRPGEEGTNCNCSSDNFTLLLEKTTELALGTVIGQPGPKGEAGEIGPSGPPGQSGEAGPQGPPGARGDQGDVGPMGPPGELGQKGDIGDEGPQGPRGDPGLAGLDGMPGDPGQKGEVGEPGPVGPQGPIGPPGAIGSQGPDGSPGQKGDSGEIGPPGEQGVPGNHGRHGKHGMKGDKGEKGELVFPGPIRMKGDQGDTGPAGMQGLKGEAGKDGTNCSCVDPDADMMAELLLPTSAAAKQQLAGPPGPPGPQGPKGEKGEAGLRGYKGDMGPQGDLGPQGPEGPNGTAGMKGAKGDVGAIGPPGPRGRRGDTGLEGARGQKGERGQEGLIGPDGAAGLKGEKGDQGNVGDTGPIGPPRVRGEMGDLCNVTAFLKELMELDNETRKLIQGPPGLRGSPGPIGPNGKQGEQGPRGDKGDTGEAGIVGPQGPVGPPGMKGTPGAKGLAGSFGYPGDPGENGDPGPPGPRGPVGDPGLQGQPGIDGLPGKEGAKGDMGDRGSDGLPGPIGVPGLPGANGTQGSPGQKGDKGDRGKLGPEGQPGREGTRGQKGEKGDRGIASGMVELGNSGDNGKPAPSKTTDDPTPTTKPKQPPAVEMESSPNAECVLEKIGAPVDHEYGNTYWGSWMQDTAPDPPYPDKIWITKHLLGDVIYEYKNMAALKSGIYSRYYRLTDVWSGTGHVIYNNALYYHNGGLPEIVRYDMSSERVTARGTIPFALYRRMNGYGYLYDSDYTYLDLAIDDNGLWVVYKTTEHNQNLVVSRVDLENLSIIKTIVSNHPQSSAGDAFIICGWLYTTKSSKNFHSTVDFAVNLYTGDELADADIPYQNGHMQMTVMSYNPRNQLIYGWDKGYMVTYNVTLTT</sequence>
<dbReference type="GO" id="GO:0005615">
    <property type="term" value="C:extracellular space"/>
    <property type="evidence" value="ECO:0007669"/>
    <property type="project" value="TreeGrafter"/>
</dbReference>
<evidence type="ECO:0000259" key="4">
    <source>
        <dbReference type="PROSITE" id="PS51132"/>
    </source>
</evidence>
<dbReference type="Proteomes" id="UP000694845">
    <property type="component" value="Unplaced"/>
</dbReference>
<dbReference type="PROSITE" id="PS51257">
    <property type="entry name" value="PROKAR_LIPOPROTEIN"/>
    <property type="match status" value="1"/>
</dbReference>
<feature type="compositionally biased region" description="Basic and acidic residues" evidence="2">
    <location>
        <begin position="726"/>
        <end position="735"/>
    </location>
</feature>
<keyword evidence="5" id="KW-1185">Reference proteome</keyword>
<dbReference type="InterPro" id="IPR050149">
    <property type="entry name" value="Collagen_superfamily"/>
</dbReference>
<dbReference type="PANTHER" id="PTHR24023">
    <property type="entry name" value="COLLAGEN ALPHA"/>
    <property type="match status" value="1"/>
</dbReference>
<feature type="compositionally biased region" description="Low complexity" evidence="2">
    <location>
        <begin position="773"/>
        <end position="789"/>
    </location>
</feature>
<dbReference type="SMART" id="SM00284">
    <property type="entry name" value="OLF"/>
    <property type="match status" value="1"/>
</dbReference>
<feature type="compositionally biased region" description="Low complexity" evidence="2">
    <location>
        <begin position="704"/>
        <end position="714"/>
    </location>
</feature>
<evidence type="ECO:0000256" key="2">
    <source>
        <dbReference type="SAM" id="MobiDB-lite"/>
    </source>
</evidence>
<dbReference type="InterPro" id="IPR003112">
    <property type="entry name" value="Olfac-like_dom"/>
</dbReference>
<feature type="region of interest" description="Disordered" evidence="2">
    <location>
        <begin position="589"/>
        <end position="801"/>
    </location>
</feature>
<feature type="compositionally biased region" description="Basic and acidic residues" evidence="2">
    <location>
        <begin position="744"/>
        <end position="756"/>
    </location>
</feature>
<dbReference type="RefSeq" id="XP_022104701.1">
    <property type="nucleotide sequence ID" value="XM_022249009.1"/>
</dbReference>
<keyword evidence="3" id="KW-1133">Transmembrane helix</keyword>
<dbReference type="GeneID" id="110986800"/>
<dbReference type="Pfam" id="PF01391">
    <property type="entry name" value="Collagen"/>
    <property type="match status" value="6"/>
</dbReference>
<keyword evidence="3" id="KW-0812">Transmembrane</keyword>
<keyword evidence="3" id="KW-0472">Membrane</keyword>
<feature type="region of interest" description="Disordered" evidence="2">
    <location>
        <begin position="441"/>
        <end position="565"/>
    </location>
</feature>
<dbReference type="KEGG" id="aplc:110986800"/>
<dbReference type="GO" id="GO:0031012">
    <property type="term" value="C:extracellular matrix"/>
    <property type="evidence" value="ECO:0007669"/>
    <property type="project" value="TreeGrafter"/>
</dbReference>
<evidence type="ECO:0000313" key="5">
    <source>
        <dbReference type="Proteomes" id="UP000694845"/>
    </source>
</evidence>
<feature type="transmembrane region" description="Helical" evidence="3">
    <location>
        <begin position="17"/>
        <end position="40"/>
    </location>
</feature>
<name>A0A8B7ZMV9_ACAPL</name>
<feature type="compositionally biased region" description="Basic and acidic residues" evidence="2">
    <location>
        <begin position="690"/>
        <end position="701"/>
    </location>
</feature>
<feature type="region of interest" description="Disordered" evidence="2">
    <location>
        <begin position="234"/>
        <end position="416"/>
    </location>
</feature>
<dbReference type="PANTHER" id="PTHR24023:SF1082">
    <property type="entry name" value="COLLAGEN TRIPLE HELIX REPEAT"/>
    <property type="match status" value="1"/>
</dbReference>
<dbReference type="Pfam" id="PF02191">
    <property type="entry name" value="OLF"/>
    <property type="match status" value="1"/>
</dbReference>
<proteinExistence type="predicted"/>
<feature type="compositionally biased region" description="Pro residues" evidence="2">
    <location>
        <begin position="325"/>
        <end position="334"/>
    </location>
</feature>
<dbReference type="OMA" id="DAFIICG"/>
<feature type="domain" description="Olfactomedin-like" evidence="4">
    <location>
        <begin position="804"/>
        <end position="1060"/>
    </location>
</feature>
<feature type="region of interest" description="Disordered" evidence="2">
    <location>
        <begin position="171"/>
        <end position="214"/>
    </location>
</feature>